<dbReference type="InterPro" id="IPR004776">
    <property type="entry name" value="Mem_transp_PIN-like"/>
</dbReference>
<dbReference type="PANTHER" id="PTHR31651:SF44">
    <property type="entry name" value="AUXIN EFFLUX CARRIER FAMILY PROTEIN"/>
    <property type="match status" value="1"/>
</dbReference>
<keyword evidence="7" id="KW-0927">Auxin signaling pathway</keyword>
<keyword evidence="2" id="KW-0813">Transport</keyword>
<evidence type="ECO:0000313" key="11">
    <source>
        <dbReference type="Proteomes" id="UP000087766"/>
    </source>
</evidence>
<dbReference type="KEGG" id="vra:106773243"/>
<proteinExistence type="inferred from homology"/>
<keyword evidence="4" id="KW-0256">Endoplasmic reticulum</keyword>
<dbReference type="GO" id="GO:0009734">
    <property type="term" value="P:auxin-activated signaling pathway"/>
    <property type="evidence" value="ECO:0007669"/>
    <property type="project" value="UniProtKB-KW"/>
</dbReference>
<evidence type="ECO:0000256" key="9">
    <source>
        <dbReference type="ARBA" id="ARBA00025752"/>
    </source>
</evidence>
<evidence type="ECO:0000256" key="3">
    <source>
        <dbReference type="ARBA" id="ARBA00022692"/>
    </source>
</evidence>
<comment type="similarity">
    <text evidence="9">Belongs to the auxin efflux carrier (TC 2.A.69.2) family.</text>
</comment>
<gene>
    <name evidence="12" type="primary">LOC106773243</name>
</gene>
<feature type="transmembrane region" description="Helical" evidence="10">
    <location>
        <begin position="70"/>
        <end position="94"/>
    </location>
</feature>
<keyword evidence="5 10" id="KW-1133">Transmembrane helix</keyword>
<dbReference type="Proteomes" id="UP000087766">
    <property type="component" value="Chromosome 9"/>
</dbReference>
<feature type="transmembrane region" description="Helical" evidence="10">
    <location>
        <begin position="6"/>
        <end position="27"/>
    </location>
</feature>
<dbReference type="Pfam" id="PF03547">
    <property type="entry name" value="Mem_trans"/>
    <property type="match status" value="1"/>
</dbReference>
<comment type="subcellular location">
    <subcellularLocation>
        <location evidence="1">Endoplasmic reticulum membrane</location>
        <topology evidence="1">Multi-pass membrane protein</topology>
    </subcellularLocation>
</comment>
<evidence type="ECO:0000256" key="7">
    <source>
        <dbReference type="ARBA" id="ARBA00023294"/>
    </source>
</evidence>
<evidence type="ECO:0000256" key="4">
    <source>
        <dbReference type="ARBA" id="ARBA00022824"/>
    </source>
</evidence>
<evidence type="ECO:0000256" key="10">
    <source>
        <dbReference type="SAM" id="Phobius"/>
    </source>
</evidence>
<dbReference type="PANTHER" id="PTHR31651">
    <property type="match status" value="1"/>
</dbReference>
<keyword evidence="3 10" id="KW-0812">Transmembrane</keyword>
<feature type="transmembrane region" description="Helical" evidence="10">
    <location>
        <begin position="256"/>
        <end position="274"/>
    </location>
</feature>
<accession>A0A3Q0FDF4</accession>
<dbReference type="GO" id="GO:0005789">
    <property type="term" value="C:endoplasmic reticulum membrane"/>
    <property type="evidence" value="ECO:0007669"/>
    <property type="project" value="UniProtKB-SubCell"/>
</dbReference>
<dbReference type="GO" id="GO:0080162">
    <property type="term" value="P:endoplasmic reticulum to cytosol auxin transport"/>
    <property type="evidence" value="ECO:0007669"/>
    <property type="project" value="InterPro"/>
</dbReference>
<dbReference type="AlphaFoldDB" id="A0A3Q0FDF4"/>
<evidence type="ECO:0000256" key="6">
    <source>
        <dbReference type="ARBA" id="ARBA00023136"/>
    </source>
</evidence>
<dbReference type="GeneID" id="106773243"/>
<dbReference type="InterPro" id="IPR045033">
    <property type="entry name" value="PILS1/3/4/5/7"/>
</dbReference>
<dbReference type="STRING" id="3916.A0A3Q0FDF4"/>
<feature type="transmembrane region" description="Helical" evidence="10">
    <location>
        <begin position="294"/>
        <end position="314"/>
    </location>
</feature>
<protein>
    <submittedName>
        <fullName evidence="12">Protein PIN-LIKES 3-like</fullName>
    </submittedName>
</protein>
<dbReference type="RefSeq" id="XP_022642100.1">
    <property type="nucleotide sequence ID" value="XM_022786379.1"/>
</dbReference>
<evidence type="ECO:0000256" key="1">
    <source>
        <dbReference type="ARBA" id="ARBA00004477"/>
    </source>
</evidence>
<evidence type="ECO:0000256" key="5">
    <source>
        <dbReference type="ARBA" id="ARBA00022989"/>
    </source>
</evidence>
<name>A0A3Q0FDF4_VIGRR</name>
<feature type="transmembrane region" description="Helical" evidence="10">
    <location>
        <begin position="393"/>
        <end position="417"/>
    </location>
</feature>
<evidence type="ECO:0000256" key="8">
    <source>
        <dbReference type="ARBA" id="ARBA00025100"/>
    </source>
</evidence>
<feature type="transmembrane region" description="Helical" evidence="10">
    <location>
        <begin position="47"/>
        <end position="64"/>
    </location>
</feature>
<organism evidence="11 12">
    <name type="scientific">Vigna radiata var. radiata</name>
    <name type="common">Mung bean</name>
    <name type="synonym">Phaseolus aureus</name>
    <dbReference type="NCBI Taxonomy" id="3916"/>
    <lineage>
        <taxon>Eukaryota</taxon>
        <taxon>Viridiplantae</taxon>
        <taxon>Streptophyta</taxon>
        <taxon>Embryophyta</taxon>
        <taxon>Tracheophyta</taxon>
        <taxon>Spermatophyta</taxon>
        <taxon>Magnoliopsida</taxon>
        <taxon>eudicotyledons</taxon>
        <taxon>Gunneridae</taxon>
        <taxon>Pentapetalae</taxon>
        <taxon>rosids</taxon>
        <taxon>fabids</taxon>
        <taxon>Fabales</taxon>
        <taxon>Fabaceae</taxon>
        <taxon>Papilionoideae</taxon>
        <taxon>50 kb inversion clade</taxon>
        <taxon>NPAAA clade</taxon>
        <taxon>indigoferoid/millettioid clade</taxon>
        <taxon>Phaseoleae</taxon>
        <taxon>Vigna</taxon>
    </lineage>
</organism>
<keyword evidence="11" id="KW-1185">Reference proteome</keyword>
<feature type="transmembrane region" description="Helical" evidence="10">
    <location>
        <begin position="326"/>
        <end position="354"/>
    </location>
</feature>
<evidence type="ECO:0000256" key="2">
    <source>
        <dbReference type="ARBA" id="ARBA00022448"/>
    </source>
</evidence>
<keyword evidence="6 10" id="KW-0472">Membrane</keyword>
<dbReference type="OrthoDB" id="191139at2759"/>
<comment type="function">
    <text evidence="8">Involved in cellular auxin homeostasis by regulating auxin metabolism. Regulates intracellular auxin accumulation at the endoplasmic reticulum and thus auxin availability for nuclear auxin signaling.</text>
</comment>
<feature type="transmembrane region" description="Helical" evidence="10">
    <location>
        <begin position="106"/>
        <end position="127"/>
    </location>
</feature>
<feature type="transmembrane region" description="Helical" evidence="10">
    <location>
        <begin position="360"/>
        <end position="381"/>
    </location>
</feature>
<evidence type="ECO:0000313" key="12">
    <source>
        <dbReference type="RefSeq" id="XP_022642100.1"/>
    </source>
</evidence>
<feature type="transmembrane region" description="Helical" evidence="10">
    <location>
        <begin position="147"/>
        <end position="168"/>
    </location>
</feature>
<reference evidence="11" key="1">
    <citation type="journal article" date="2014" name="Nat. Commun.">
        <title>Genome sequence of mungbean and insights into evolution within Vigna species.</title>
        <authorList>
            <person name="Kang Y.J."/>
            <person name="Kim S.K."/>
            <person name="Kim M.Y."/>
            <person name="Lestari P."/>
            <person name="Kim K.H."/>
            <person name="Ha B.K."/>
            <person name="Jun T.H."/>
            <person name="Hwang W.J."/>
            <person name="Lee T."/>
            <person name="Lee J."/>
            <person name="Shim S."/>
            <person name="Yoon M.Y."/>
            <person name="Jang Y.E."/>
            <person name="Han K.S."/>
            <person name="Taeprayoon P."/>
            <person name="Yoon N."/>
            <person name="Somta P."/>
            <person name="Tanya P."/>
            <person name="Kim K.S."/>
            <person name="Gwag J.G."/>
            <person name="Moon J.K."/>
            <person name="Lee Y.H."/>
            <person name="Park B.S."/>
            <person name="Bombarely A."/>
            <person name="Doyle J.J."/>
            <person name="Jackson S.A."/>
            <person name="Schafleitner R."/>
            <person name="Srinives P."/>
            <person name="Varshney R.K."/>
            <person name="Lee S.H."/>
        </authorList>
    </citation>
    <scope>NUCLEOTIDE SEQUENCE [LARGE SCALE GENOMIC DNA]</scope>
    <source>
        <strain evidence="11">cv. VC1973A</strain>
    </source>
</reference>
<sequence length="418" mass="45906">MEILKLFVIALMPNLKVLLLTVLGSLLAMNRFNILSESAIKNMNTMVYFVFSPALACSSLASTITLRSLIALWFMPFCIVLTVVVGTSLGWLLVKITRVPYHLRGLVLACCAVGNLGNLPLMVVEAICKEKSNPFGDENLCYKNGMAYASLSLALASILVWSFAYNIVRMYSTKNISNEKVTENPTFASESDAETLSKVSTQTMAIETDDNSVDLHEIETYVVQHGNKKITIFNILEEKLRKYVKMLCKWSNLKKLFPPTLIGALVGLLIGVVPQFRHLLVGGSAPLYVIQDSIIMIGNACLPTSTMLVGANLLEGLKGERVKFSVLFGIIVVRNIALPVIGVAIVEGAVHFGIIHHDPLYQFVLLLQFALPPAVAISTSTQLFENGKGECSIIMLATYSFAAVSLTLWCTFFIWLVL</sequence>
<reference evidence="12" key="2">
    <citation type="submission" date="2025-08" db="UniProtKB">
        <authorList>
            <consortium name="RefSeq"/>
        </authorList>
    </citation>
    <scope>IDENTIFICATION</scope>
    <source>
        <tissue evidence="12">Leaf</tissue>
    </source>
</reference>